<gene>
    <name evidence="1" type="ORF">M2272_001777</name>
</gene>
<reference evidence="1 2" key="1">
    <citation type="submission" date="2023-04" db="EMBL/GenBank/DDBJ databases">
        <title>Forest soil microbial communities from Buena Vista Peninsula, Colon Province, Panama.</title>
        <authorList>
            <person name="Bouskill N."/>
        </authorList>
    </citation>
    <scope>NUCLEOTIDE SEQUENCE [LARGE SCALE GENOMIC DNA]</scope>
    <source>
        <strain evidence="1 2">AC80</strain>
    </source>
</reference>
<evidence type="ECO:0008006" key="3">
    <source>
        <dbReference type="Google" id="ProtNLM"/>
    </source>
</evidence>
<dbReference type="RefSeq" id="WP_280831762.1">
    <property type="nucleotide sequence ID" value="NZ_JARXVE010000002.1"/>
</dbReference>
<organism evidence="1 2">
    <name type="scientific">Mycolicibacterium frederiksbergense</name>
    <dbReference type="NCBI Taxonomy" id="117567"/>
    <lineage>
        <taxon>Bacteria</taxon>
        <taxon>Bacillati</taxon>
        <taxon>Actinomycetota</taxon>
        <taxon>Actinomycetes</taxon>
        <taxon>Mycobacteriales</taxon>
        <taxon>Mycobacteriaceae</taxon>
        <taxon>Mycolicibacterium</taxon>
    </lineage>
</organism>
<protein>
    <recommendedName>
        <fullName evidence="3">Thioesterase family protein</fullName>
    </recommendedName>
</protein>
<evidence type="ECO:0000313" key="2">
    <source>
        <dbReference type="Proteomes" id="UP001160130"/>
    </source>
</evidence>
<sequence>MLRDIRDLTDDPEAYAAELRRRWGGLLSYRYLGRSYASMDLGPVDDTVTLRRDMRNPAGGLLLAVLGISSPEGGGMSDLEAVPNPVIHSCQILDPAIDVRRIRVDTEVLKRGRQMGYSRSVIVDADAPERVIAITEGQGIAIGTPPQGLEKMPVDELGIVDGPDLPPLWQVFGGHKRDQGPWAGHWALPELAVEVASPDAALHIGPQFVILETAASESAAAAANTNALQGLSSHVMFLARGKTGPFRVDTQVLSGAGGTVAVRATLHDEGADGKAITAASYIFGTKETQ</sequence>
<accession>A0ABT6KWQ1</accession>
<evidence type="ECO:0000313" key="1">
    <source>
        <dbReference type="EMBL" id="MDH6195148.1"/>
    </source>
</evidence>
<dbReference type="Proteomes" id="UP001160130">
    <property type="component" value="Unassembled WGS sequence"/>
</dbReference>
<comment type="caution">
    <text evidence="1">The sequence shown here is derived from an EMBL/GenBank/DDBJ whole genome shotgun (WGS) entry which is preliminary data.</text>
</comment>
<proteinExistence type="predicted"/>
<keyword evidence="2" id="KW-1185">Reference proteome</keyword>
<name>A0ABT6KWQ1_9MYCO</name>
<dbReference type="EMBL" id="JARXVE010000002">
    <property type="protein sequence ID" value="MDH6195148.1"/>
    <property type="molecule type" value="Genomic_DNA"/>
</dbReference>